<dbReference type="PANTHER" id="PTHR11736">
    <property type="entry name" value="MELANOMA-ASSOCIATED ANTIGEN MAGE ANTIGEN"/>
    <property type="match status" value="1"/>
</dbReference>
<dbReference type="SMART" id="SM01373">
    <property type="entry name" value="MAGE"/>
    <property type="match status" value="1"/>
</dbReference>
<dbReference type="InterPro" id="IPR037445">
    <property type="entry name" value="MAGE"/>
</dbReference>
<dbReference type="FunCoup" id="F2U289">
    <property type="interactions" value="1151"/>
</dbReference>
<evidence type="ECO:0000313" key="3">
    <source>
        <dbReference type="EMBL" id="EGD81741.1"/>
    </source>
</evidence>
<feature type="compositionally biased region" description="Acidic residues" evidence="1">
    <location>
        <begin position="298"/>
        <end position="331"/>
    </location>
</feature>
<dbReference type="PANTHER" id="PTHR11736:SF14">
    <property type="entry name" value="NSE3 HOMOLOG, SMC5-SMC6 COMPLEX COMPONENT"/>
    <property type="match status" value="1"/>
</dbReference>
<feature type="compositionally biased region" description="Basic residues" evidence="1">
    <location>
        <begin position="375"/>
        <end position="389"/>
    </location>
</feature>
<evidence type="ECO:0000259" key="2">
    <source>
        <dbReference type="PROSITE" id="PS50838"/>
    </source>
</evidence>
<dbReference type="InterPro" id="IPR002190">
    <property type="entry name" value="MHD_dom"/>
</dbReference>
<protein>
    <recommendedName>
        <fullName evidence="2">MAGE domain-containing protein</fullName>
    </recommendedName>
</protein>
<dbReference type="KEGG" id="sre:PTSG_02453"/>
<accession>F2U289</accession>
<dbReference type="Pfam" id="PF01454">
    <property type="entry name" value="MAGE"/>
    <property type="match status" value="1"/>
</dbReference>
<feature type="compositionally biased region" description="Low complexity" evidence="1">
    <location>
        <begin position="1"/>
        <end position="39"/>
    </location>
</feature>
<proteinExistence type="predicted"/>
<sequence length="389" mass="42942">MAAKRGAAAASSTQPAQASIASQAASQAESQAESSTQPAKRSKSTAPRRAYISLSEGEKTRAVESAARAILFRCCYQGKAVKRTDVLQLLGLTGAREAFFKGAGILNELFGLKLTSLPLPDQPDSMPSMGMKKPTEEKPTGLFTLVNRLQSDKVPASAHAAGEGNAACALVLDESTQAQWGFLMTILATIYVNKPKHEISQSELWKFLRERLGVGNTTRIGGERADRLIDTVFASEQRYLVRLRMPNANPNEPVTYFYRWGPRARVELSEYKILQFLAKIYGHDFAELAEQLNLDVADGQEGDGAEGSEEEEEDEEGDDGDKEQEEAEEDSAASRGPSSASTRNSSSKKGKRRQQQRQHAKVKEEEEEEEQQQSNRRRTTRARRSRGRK</sequence>
<dbReference type="EMBL" id="GL832959">
    <property type="protein sequence ID" value="EGD81741.1"/>
    <property type="molecule type" value="Genomic_DNA"/>
</dbReference>
<name>F2U289_SALR5</name>
<evidence type="ECO:0000313" key="4">
    <source>
        <dbReference type="Proteomes" id="UP000007799"/>
    </source>
</evidence>
<reference evidence="3" key="1">
    <citation type="submission" date="2009-08" db="EMBL/GenBank/DDBJ databases">
        <title>Annotation of Salpingoeca rosetta.</title>
        <authorList>
            <consortium name="The Broad Institute Genome Sequencing Platform"/>
            <person name="Russ C."/>
            <person name="Cuomo C."/>
            <person name="Burger G."/>
            <person name="Gray M.W."/>
            <person name="Holland P.W.H."/>
            <person name="King N."/>
            <person name="Lang F.B.F."/>
            <person name="Roger A.J."/>
            <person name="Ruiz-Trillo I."/>
            <person name="Young S.K."/>
            <person name="Zeng Q."/>
            <person name="Gargeya S."/>
            <person name="Alvarado L."/>
            <person name="Berlin A."/>
            <person name="Chapman S.B."/>
            <person name="Chen Z."/>
            <person name="Freedman E."/>
            <person name="Gellesch M."/>
            <person name="Goldberg J."/>
            <person name="Griggs A."/>
            <person name="Gujja S."/>
            <person name="Heilman E."/>
            <person name="Heiman D."/>
            <person name="Howarth C."/>
            <person name="Mehta T."/>
            <person name="Neiman D."/>
            <person name="Pearson M."/>
            <person name="Roberts A."/>
            <person name="Saif S."/>
            <person name="Shea T."/>
            <person name="Shenoy N."/>
            <person name="Sisk P."/>
            <person name="Stolte C."/>
            <person name="Sykes S."/>
            <person name="White J."/>
            <person name="Yandava C."/>
            <person name="Haas B."/>
            <person name="Nusbaum C."/>
            <person name="Birren B."/>
        </authorList>
    </citation>
    <scope>NUCLEOTIDE SEQUENCE</scope>
    <source>
        <strain evidence="3">ATCC 50818</strain>
    </source>
</reference>
<dbReference type="OrthoDB" id="205198at2759"/>
<organism evidence="3 4">
    <name type="scientific">Salpingoeca rosetta (strain ATCC 50818 / BSB-021)</name>
    <dbReference type="NCBI Taxonomy" id="946362"/>
    <lineage>
        <taxon>Eukaryota</taxon>
        <taxon>Choanoflagellata</taxon>
        <taxon>Craspedida</taxon>
        <taxon>Salpingoecidae</taxon>
        <taxon>Salpingoeca</taxon>
    </lineage>
</organism>
<keyword evidence="4" id="KW-1185">Reference proteome</keyword>
<feature type="compositionally biased region" description="Basic residues" evidence="1">
    <location>
        <begin position="346"/>
        <end position="360"/>
    </location>
</feature>
<dbReference type="AlphaFoldDB" id="F2U289"/>
<feature type="region of interest" description="Disordered" evidence="1">
    <location>
        <begin position="1"/>
        <end position="53"/>
    </location>
</feature>
<dbReference type="InterPro" id="IPR041899">
    <property type="entry name" value="MAGE_WH2"/>
</dbReference>
<dbReference type="eggNOG" id="KOG4562">
    <property type="taxonomic scope" value="Eukaryota"/>
</dbReference>
<dbReference type="Proteomes" id="UP000007799">
    <property type="component" value="Unassembled WGS sequence"/>
</dbReference>
<dbReference type="GeneID" id="16077537"/>
<dbReference type="Gene3D" id="1.10.10.1210">
    <property type="entry name" value="MAGE homology domain, winged helix WH2 motif"/>
    <property type="match status" value="1"/>
</dbReference>
<dbReference type="GO" id="GO:0005634">
    <property type="term" value="C:nucleus"/>
    <property type="evidence" value="ECO:0007669"/>
    <property type="project" value="TreeGrafter"/>
</dbReference>
<dbReference type="InParanoid" id="F2U289"/>
<dbReference type="PROSITE" id="PS50838">
    <property type="entry name" value="MAGE"/>
    <property type="match status" value="1"/>
</dbReference>
<feature type="compositionally biased region" description="Low complexity" evidence="1">
    <location>
        <begin position="333"/>
        <end position="345"/>
    </location>
</feature>
<feature type="region of interest" description="Disordered" evidence="1">
    <location>
        <begin position="298"/>
        <end position="389"/>
    </location>
</feature>
<feature type="domain" description="MAGE" evidence="2">
    <location>
        <begin position="181"/>
        <end position="284"/>
    </location>
</feature>
<dbReference type="STRING" id="946362.F2U289"/>
<gene>
    <name evidence="3" type="ORF">PTSG_02453</name>
</gene>
<dbReference type="RefSeq" id="XP_004996945.1">
    <property type="nucleotide sequence ID" value="XM_004996888.1"/>
</dbReference>
<evidence type="ECO:0000256" key="1">
    <source>
        <dbReference type="SAM" id="MobiDB-lite"/>
    </source>
</evidence>